<name>A0AAI8KEW1_9PSED</name>
<evidence type="ECO:0000313" key="9">
    <source>
        <dbReference type="EMBL" id="AXO90442.1"/>
    </source>
</evidence>
<organism evidence="9 10">
    <name type="scientific">Pseudomonas parafulva</name>
    <dbReference type="NCBI Taxonomy" id="157782"/>
    <lineage>
        <taxon>Bacteria</taxon>
        <taxon>Pseudomonadati</taxon>
        <taxon>Pseudomonadota</taxon>
        <taxon>Gammaproteobacteria</taxon>
        <taxon>Pseudomonadales</taxon>
        <taxon>Pseudomonadaceae</taxon>
        <taxon>Pseudomonas</taxon>
    </lineage>
</organism>
<gene>
    <name evidence="9" type="ORF">DZC75_21465</name>
</gene>
<dbReference type="GO" id="GO:0006457">
    <property type="term" value="P:protein folding"/>
    <property type="evidence" value="ECO:0007669"/>
    <property type="project" value="InterPro"/>
</dbReference>
<dbReference type="InterPro" id="IPR023380">
    <property type="entry name" value="DsbB-like_sf"/>
</dbReference>
<dbReference type="Gene3D" id="1.20.1550.10">
    <property type="entry name" value="DsbB-like"/>
    <property type="match status" value="1"/>
</dbReference>
<evidence type="ECO:0000256" key="1">
    <source>
        <dbReference type="ARBA" id="ARBA00004651"/>
    </source>
</evidence>
<feature type="transmembrane region" description="Helical" evidence="8">
    <location>
        <begin position="40"/>
        <end position="61"/>
    </location>
</feature>
<keyword evidence="4" id="KW-0813">Transport</keyword>
<feature type="transmembrane region" description="Helical" evidence="8">
    <location>
        <begin position="68"/>
        <end position="89"/>
    </location>
</feature>
<evidence type="ECO:0000256" key="6">
    <source>
        <dbReference type="ARBA" id="ARBA00023136"/>
    </source>
</evidence>
<evidence type="ECO:0000256" key="8">
    <source>
        <dbReference type="SAM" id="Phobius"/>
    </source>
</evidence>
<dbReference type="AlphaFoldDB" id="A0AAI8KEW1"/>
<feature type="transmembrane region" description="Helical" evidence="8">
    <location>
        <begin position="139"/>
        <end position="158"/>
    </location>
</feature>
<evidence type="ECO:0000256" key="3">
    <source>
        <dbReference type="ARBA" id="ARBA00022692"/>
    </source>
</evidence>
<evidence type="ECO:0000256" key="7">
    <source>
        <dbReference type="ARBA" id="ARBA00023284"/>
    </source>
</evidence>
<proteinExistence type="predicted"/>
<dbReference type="InterPro" id="IPR003752">
    <property type="entry name" value="DiS_bond_form_DsbB/BdbC"/>
</dbReference>
<keyword evidence="10" id="KW-1185">Reference proteome</keyword>
<keyword evidence="2" id="KW-1003">Cell membrane</keyword>
<keyword evidence="7" id="KW-0676">Redox-active center</keyword>
<dbReference type="GO" id="GO:0015035">
    <property type="term" value="F:protein-disulfide reductase activity"/>
    <property type="evidence" value="ECO:0007669"/>
    <property type="project" value="InterPro"/>
</dbReference>
<dbReference type="PANTHER" id="PTHR36570:SF3">
    <property type="entry name" value="DISULFIDE BOND FORMATION PROTEIN B"/>
    <property type="match status" value="1"/>
</dbReference>
<keyword evidence="3 8" id="KW-0812">Transmembrane</keyword>
<keyword evidence="4" id="KW-0249">Electron transport</keyword>
<keyword evidence="5 8" id="KW-1133">Transmembrane helix</keyword>
<keyword evidence="6 8" id="KW-0472">Membrane</keyword>
<evidence type="ECO:0000256" key="2">
    <source>
        <dbReference type="ARBA" id="ARBA00022475"/>
    </source>
</evidence>
<evidence type="ECO:0000313" key="10">
    <source>
        <dbReference type="Proteomes" id="UP000258127"/>
    </source>
</evidence>
<protein>
    <submittedName>
        <fullName evidence="9">Disulfide bond formation protein B</fullName>
    </submittedName>
</protein>
<dbReference type="RefSeq" id="WP_039581511.1">
    <property type="nucleotide sequence ID" value="NZ_CP009747.1"/>
</dbReference>
<sequence>MSQVRSRPLFFLGLLGSVLALAAAFVLENWLGLVPCPLCLSQRLLLALYGVICVCAVLHAPGLKGARAYASTAMVVATLGLALAARHVWLQGEWPTVSAEPFEHTFQRSWAQALARLLVGNSECVSISWSFLDLTLPEWSLLAFLALAALPCWHLLAWRRRMPGKG</sequence>
<dbReference type="InterPro" id="IPR050183">
    <property type="entry name" value="DsbB"/>
</dbReference>
<reference evidence="9 10" key="1">
    <citation type="submission" date="2018-08" db="EMBL/GenBank/DDBJ databases">
        <authorList>
            <person name="Lee Y."/>
            <person name="Kakembo D."/>
        </authorList>
    </citation>
    <scope>NUCLEOTIDE SEQUENCE [LARGE SCALE GENOMIC DNA]</scope>
    <source>
        <strain evidence="9 10">JBCS1880</strain>
    </source>
</reference>
<dbReference type="GO" id="GO:0005886">
    <property type="term" value="C:plasma membrane"/>
    <property type="evidence" value="ECO:0007669"/>
    <property type="project" value="UniProtKB-SubCell"/>
</dbReference>
<dbReference type="SUPFAM" id="SSF158442">
    <property type="entry name" value="DsbB-like"/>
    <property type="match status" value="1"/>
</dbReference>
<dbReference type="Pfam" id="PF02600">
    <property type="entry name" value="DsbB"/>
    <property type="match status" value="1"/>
</dbReference>
<evidence type="ECO:0000256" key="5">
    <source>
        <dbReference type="ARBA" id="ARBA00022989"/>
    </source>
</evidence>
<comment type="subcellular location">
    <subcellularLocation>
        <location evidence="1">Cell membrane</location>
        <topology evidence="1">Multi-pass membrane protein</topology>
    </subcellularLocation>
</comment>
<dbReference type="KEGG" id="ppv:NJ69_17570"/>
<dbReference type="Proteomes" id="UP000258127">
    <property type="component" value="Chromosome"/>
</dbReference>
<accession>A0AAI8KEW1</accession>
<evidence type="ECO:0000256" key="4">
    <source>
        <dbReference type="ARBA" id="ARBA00022982"/>
    </source>
</evidence>
<dbReference type="PANTHER" id="PTHR36570">
    <property type="entry name" value="DISULFIDE BOND FORMATION PROTEIN B"/>
    <property type="match status" value="1"/>
</dbReference>
<dbReference type="EMBL" id="CP031641">
    <property type="protein sequence ID" value="AXO90442.1"/>
    <property type="molecule type" value="Genomic_DNA"/>
</dbReference>